<dbReference type="InterPro" id="IPR041698">
    <property type="entry name" value="Methyltransf_25"/>
</dbReference>
<evidence type="ECO:0000313" key="4">
    <source>
        <dbReference type="Proteomes" id="UP000316598"/>
    </source>
</evidence>
<evidence type="ECO:0000259" key="2">
    <source>
        <dbReference type="Pfam" id="PF13649"/>
    </source>
</evidence>
<dbReference type="RefSeq" id="WP_242631823.1">
    <property type="nucleotide sequence ID" value="NZ_SJPI01000001.1"/>
</dbReference>
<keyword evidence="3" id="KW-0489">Methyltransferase</keyword>
<reference evidence="3 4" key="1">
    <citation type="submission" date="2019-02" db="EMBL/GenBank/DDBJ databases">
        <title>Deep-cultivation of Planctomycetes and their phenomic and genomic characterization uncovers novel biology.</title>
        <authorList>
            <person name="Wiegand S."/>
            <person name="Jogler M."/>
            <person name="Boedeker C."/>
            <person name="Pinto D."/>
            <person name="Vollmers J."/>
            <person name="Rivas-Marin E."/>
            <person name="Kohn T."/>
            <person name="Peeters S.H."/>
            <person name="Heuer A."/>
            <person name="Rast P."/>
            <person name="Oberbeckmann S."/>
            <person name="Bunk B."/>
            <person name="Jeske O."/>
            <person name="Meyerdierks A."/>
            <person name="Storesund J.E."/>
            <person name="Kallscheuer N."/>
            <person name="Luecker S."/>
            <person name="Lage O.M."/>
            <person name="Pohl T."/>
            <person name="Merkel B.J."/>
            <person name="Hornburger P."/>
            <person name="Mueller R.-W."/>
            <person name="Bruemmer F."/>
            <person name="Labrenz M."/>
            <person name="Spormann A.M."/>
            <person name="Op Den Camp H."/>
            <person name="Overmann J."/>
            <person name="Amann R."/>
            <person name="Jetten M.S.M."/>
            <person name="Mascher T."/>
            <person name="Medema M.H."/>
            <person name="Devos D.P."/>
            <person name="Kaster A.-K."/>
            <person name="Ovreas L."/>
            <person name="Rohde M."/>
            <person name="Galperin M.Y."/>
            <person name="Jogler C."/>
        </authorList>
    </citation>
    <scope>NUCLEOTIDE SEQUENCE [LARGE SCALE GENOMIC DNA]</scope>
    <source>
        <strain evidence="3 4">Pla22</strain>
    </source>
</reference>
<dbReference type="CDD" id="cd02440">
    <property type="entry name" value="AdoMet_MTases"/>
    <property type="match status" value="1"/>
</dbReference>
<proteinExistence type="predicted"/>
<gene>
    <name evidence="3" type="primary">cypM</name>
    <name evidence="3" type="ORF">Pla22_12320</name>
</gene>
<dbReference type="EC" id="2.1.1.-" evidence="3"/>
<evidence type="ECO:0000256" key="1">
    <source>
        <dbReference type="SAM" id="MobiDB-lite"/>
    </source>
</evidence>
<dbReference type="InterPro" id="IPR029063">
    <property type="entry name" value="SAM-dependent_MTases_sf"/>
</dbReference>
<sequence length="290" mass="32537">MNQPPNSRDSSLVGINEAGMPTASAAEQRPPDWQRPEGVAPGTWDYVHQRSIAHHYDAFVAGVAMESVESQILRECFPGVEMGDTKTILDLGCGTGRTAIPLAKSGYEVVAIDLSQSMLDELAGKARKESLERIYTVRANLVQMEFFRDNVAEGAVCLFSTLGMIQGRSNRQAMLKHVARMIRPGGTLLIHVHHRWAALREPQGLRKTAMSWLRSKRDPDHELGDSTYAYRGLERMFMHRFGRRELEEDLRQTGWQVIRLERLSIDGKTLTGYWPIAGGFFVLARNAKDG</sequence>
<dbReference type="PANTHER" id="PTHR42912:SF80">
    <property type="entry name" value="METHYLTRANSFERASE DOMAIN-CONTAINING PROTEIN"/>
    <property type="match status" value="1"/>
</dbReference>
<feature type="region of interest" description="Disordered" evidence="1">
    <location>
        <begin position="1"/>
        <end position="38"/>
    </location>
</feature>
<dbReference type="InterPro" id="IPR050508">
    <property type="entry name" value="Methyltransf_Superfamily"/>
</dbReference>
<keyword evidence="3" id="KW-0808">Transferase</keyword>
<accession>A0A5C5WUV6</accession>
<dbReference type="Pfam" id="PF13649">
    <property type="entry name" value="Methyltransf_25"/>
    <property type="match status" value="1"/>
</dbReference>
<organism evidence="3 4">
    <name type="scientific">Rubripirellula amarantea</name>
    <dbReference type="NCBI Taxonomy" id="2527999"/>
    <lineage>
        <taxon>Bacteria</taxon>
        <taxon>Pseudomonadati</taxon>
        <taxon>Planctomycetota</taxon>
        <taxon>Planctomycetia</taxon>
        <taxon>Pirellulales</taxon>
        <taxon>Pirellulaceae</taxon>
        <taxon>Rubripirellula</taxon>
    </lineage>
</organism>
<keyword evidence="4" id="KW-1185">Reference proteome</keyword>
<dbReference type="AlphaFoldDB" id="A0A5C5WUV6"/>
<evidence type="ECO:0000313" key="3">
    <source>
        <dbReference type="EMBL" id="TWT53602.1"/>
    </source>
</evidence>
<dbReference type="GO" id="GO:0032259">
    <property type="term" value="P:methylation"/>
    <property type="evidence" value="ECO:0007669"/>
    <property type="project" value="UniProtKB-KW"/>
</dbReference>
<dbReference type="EMBL" id="SJPI01000001">
    <property type="protein sequence ID" value="TWT53602.1"/>
    <property type="molecule type" value="Genomic_DNA"/>
</dbReference>
<name>A0A5C5WUV6_9BACT</name>
<dbReference type="Gene3D" id="3.40.50.150">
    <property type="entry name" value="Vaccinia Virus protein VP39"/>
    <property type="match status" value="1"/>
</dbReference>
<dbReference type="SUPFAM" id="SSF53335">
    <property type="entry name" value="S-adenosyl-L-methionine-dependent methyltransferases"/>
    <property type="match status" value="1"/>
</dbReference>
<feature type="domain" description="Methyltransferase" evidence="2">
    <location>
        <begin position="88"/>
        <end position="186"/>
    </location>
</feature>
<dbReference type="Proteomes" id="UP000316598">
    <property type="component" value="Unassembled WGS sequence"/>
</dbReference>
<dbReference type="GO" id="GO:0008168">
    <property type="term" value="F:methyltransferase activity"/>
    <property type="evidence" value="ECO:0007669"/>
    <property type="project" value="UniProtKB-KW"/>
</dbReference>
<protein>
    <submittedName>
        <fullName evidence="3">Cypemycin methyltransferase</fullName>
        <ecNumber evidence="3">2.1.1.-</ecNumber>
    </submittedName>
</protein>
<comment type="caution">
    <text evidence="3">The sequence shown here is derived from an EMBL/GenBank/DDBJ whole genome shotgun (WGS) entry which is preliminary data.</text>
</comment>
<feature type="compositionally biased region" description="Polar residues" evidence="1">
    <location>
        <begin position="1"/>
        <end position="10"/>
    </location>
</feature>
<dbReference type="PANTHER" id="PTHR42912">
    <property type="entry name" value="METHYLTRANSFERASE"/>
    <property type="match status" value="1"/>
</dbReference>